<accession>A0AAW0GGS8</accession>
<evidence type="ECO:0000313" key="3">
    <source>
        <dbReference type="Proteomes" id="UP001385951"/>
    </source>
</evidence>
<dbReference type="Proteomes" id="UP001385951">
    <property type="component" value="Unassembled WGS sequence"/>
</dbReference>
<protein>
    <submittedName>
        <fullName evidence="2">Uncharacterized protein</fullName>
    </submittedName>
</protein>
<evidence type="ECO:0000313" key="2">
    <source>
        <dbReference type="EMBL" id="KAK7692648.1"/>
    </source>
</evidence>
<dbReference type="AlphaFoldDB" id="A0AAW0GGS8"/>
<evidence type="ECO:0000256" key="1">
    <source>
        <dbReference type="SAM" id="MobiDB-lite"/>
    </source>
</evidence>
<reference evidence="2 3" key="1">
    <citation type="submission" date="2022-09" db="EMBL/GenBank/DDBJ databases">
        <authorList>
            <person name="Palmer J.M."/>
        </authorList>
    </citation>
    <scope>NUCLEOTIDE SEQUENCE [LARGE SCALE GENOMIC DNA]</scope>
    <source>
        <strain evidence="2 3">DSM 7382</strain>
    </source>
</reference>
<dbReference type="EMBL" id="JASBNA010000004">
    <property type="protein sequence ID" value="KAK7692648.1"/>
    <property type="molecule type" value="Genomic_DNA"/>
</dbReference>
<sequence>MAQLLGSQGGDFRRDVVPTPNVRIDGSGDTHVGDTVSMATDACGRCRTRGVKLSRCSKCKKIALADDMIERLW</sequence>
<organism evidence="2 3">
    <name type="scientific">Cerrena zonata</name>
    <dbReference type="NCBI Taxonomy" id="2478898"/>
    <lineage>
        <taxon>Eukaryota</taxon>
        <taxon>Fungi</taxon>
        <taxon>Dikarya</taxon>
        <taxon>Basidiomycota</taxon>
        <taxon>Agaricomycotina</taxon>
        <taxon>Agaricomycetes</taxon>
        <taxon>Polyporales</taxon>
        <taxon>Cerrenaceae</taxon>
        <taxon>Cerrena</taxon>
    </lineage>
</organism>
<keyword evidence="3" id="KW-1185">Reference proteome</keyword>
<gene>
    <name evidence="2" type="ORF">QCA50_004281</name>
</gene>
<proteinExistence type="predicted"/>
<name>A0AAW0GGS8_9APHY</name>
<feature type="region of interest" description="Disordered" evidence="1">
    <location>
        <begin position="1"/>
        <end position="30"/>
    </location>
</feature>
<comment type="caution">
    <text evidence="2">The sequence shown here is derived from an EMBL/GenBank/DDBJ whole genome shotgun (WGS) entry which is preliminary data.</text>
</comment>